<dbReference type="Proteomes" id="UP000270697">
    <property type="component" value="Unassembled WGS sequence"/>
</dbReference>
<reference evidence="3 4" key="1">
    <citation type="submission" date="2016-10" db="EMBL/GenBank/DDBJ databases">
        <authorList>
            <person name="de Groot N.N."/>
        </authorList>
    </citation>
    <scope>NUCLEOTIDE SEQUENCE [LARGE SCALE GENOMIC DNA]</scope>
    <source>
        <strain evidence="3 4">CPCC 201259</strain>
    </source>
</reference>
<keyword evidence="1" id="KW-0472">Membrane</keyword>
<dbReference type="STRING" id="455193.SAMN05421805_108131"/>
<keyword evidence="1" id="KW-1133">Transmembrane helix</keyword>
<sequence length="44" mass="4529">MRGQFFGDLLMVLIIPLLGMLVAGLLAVVLAQGGLQNLLPGAGH</sequence>
<evidence type="ECO:0000313" key="2">
    <source>
        <dbReference type="EMBL" id="RKT85123.1"/>
    </source>
</evidence>
<keyword evidence="1" id="KW-0812">Transmembrane</keyword>
<evidence type="ECO:0000256" key="1">
    <source>
        <dbReference type="SAM" id="Phobius"/>
    </source>
</evidence>
<reference evidence="2 5" key="2">
    <citation type="submission" date="2018-10" db="EMBL/GenBank/DDBJ databases">
        <title>Sequencing the genomes of 1000 actinobacteria strains.</title>
        <authorList>
            <person name="Klenk H.-P."/>
        </authorList>
    </citation>
    <scope>NUCLEOTIDE SEQUENCE [LARGE SCALE GENOMIC DNA]</scope>
    <source>
        <strain evidence="2 5">DSM 45119</strain>
    </source>
</reference>
<dbReference type="EMBL" id="FOUP01000008">
    <property type="protein sequence ID" value="SFN98346.1"/>
    <property type="molecule type" value="Genomic_DNA"/>
</dbReference>
<name>A0A1I5DGQ3_9PSEU</name>
<keyword evidence="5" id="KW-1185">Reference proteome</keyword>
<accession>A0A1I5DGQ3</accession>
<evidence type="ECO:0000313" key="5">
    <source>
        <dbReference type="Proteomes" id="UP000270697"/>
    </source>
</evidence>
<proteinExistence type="predicted"/>
<protein>
    <submittedName>
        <fullName evidence="3">Uncharacterized protein</fullName>
    </submittedName>
</protein>
<feature type="transmembrane region" description="Helical" evidence="1">
    <location>
        <begin position="9"/>
        <end position="31"/>
    </location>
</feature>
<evidence type="ECO:0000313" key="4">
    <source>
        <dbReference type="Proteomes" id="UP000199398"/>
    </source>
</evidence>
<gene>
    <name evidence="2" type="ORF">ATL45_3459</name>
    <name evidence="3" type="ORF">SAMN05421805_108131</name>
</gene>
<organism evidence="3 4">
    <name type="scientific">Saccharopolyspora antimicrobica</name>
    <dbReference type="NCBI Taxonomy" id="455193"/>
    <lineage>
        <taxon>Bacteria</taxon>
        <taxon>Bacillati</taxon>
        <taxon>Actinomycetota</taxon>
        <taxon>Actinomycetes</taxon>
        <taxon>Pseudonocardiales</taxon>
        <taxon>Pseudonocardiaceae</taxon>
        <taxon>Saccharopolyspora</taxon>
    </lineage>
</organism>
<dbReference type="RefSeq" id="WP_256258431.1">
    <property type="nucleotide sequence ID" value="NZ_FOUP01000008.1"/>
</dbReference>
<dbReference type="EMBL" id="RBXX01000002">
    <property type="protein sequence ID" value="RKT85123.1"/>
    <property type="molecule type" value="Genomic_DNA"/>
</dbReference>
<dbReference type="Proteomes" id="UP000199398">
    <property type="component" value="Unassembled WGS sequence"/>
</dbReference>
<dbReference type="AlphaFoldDB" id="A0A1I5DGQ3"/>
<evidence type="ECO:0000313" key="3">
    <source>
        <dbReference type="EMBL" id="SFN98346.1"/>
    </source>
</evidence>